<sequence>MNIFRLAGDMAHLASTILLLSRIHTTQSCAGISLRTHELYALVYVTRYLDVLTIFISLYNTTMKLIYLLSSFAMLWYMRGHGIVRKSYDKDLDTFRHYVLILCCLILALATNELFNIMEITCAFSQFLEAFAILPQLVLLQRTNNTHILTWQYVLLLGIYRPLYIANWIYKYFTNPFFLSWLSILWKSYVSGVIQTVIYGVFCYYYINSRNISKSVQLEDGQYMCIRSPTNGENAPLKAEEAPANAERVESRDACSLALTKGAAVSSNEKIHLLV</sequence>
<evidence type="ECO:0000256" key="11">
    <source>
        <dbReference type="SAM" id="Phobius"/>
    </source>
</evidence>
<dbReference type="GO" id="GO:0046923">
    <property type="term" value="F:ER retention sequence binding"/>
    <property type="evidence" value="ECO:0007669"/>
    <property type="project" value="InterPro"/>
</dbReference>
<dbReference type="Proteomes" id="UP001140949">
    <property type="component" value="Unassembled WGS sequence"/>
</dbReference>
<dbReference type="Pfam" id="PF00810">
    <property type="entry name" value="ER_lumen_recept"/>
    <property type="match status" value="1"/>
</dbReference>
<evidence type="ECO:0000256" key="7">
    <source>
        <dbReference type="ARBA" id="ARBA00022927"/>
    </source>
</evidence>
<dbReference type="InterPro" id="IPR000133">
    <property type="entry name" value="ER_ret_rcpt"/>
</dbReference>
<dbReference type="GO" id="GO:0016192">
    <property type="term" value="P:vesicle-mediated transport"/>
    <property type="evidence" value="ECO:0007669"/>
    <property type="project" value="UniProtKB-KW"/>
</dbReference>
<evidence type="ECO:0000256" key="2">
    <source>
        <dbReference type="ARBA" id="ARBA00010120"/>
    </source>
</evidence>
<dbReference type="EMBL" id="JANAVB010005599">
    <property type="protein sequence ID" value="KAJ6846200.1"/>
    <property type="molecule type" value="Genomic_DNA"/>
</dbReference>
<dbReference type="GO" id="GO:0006621">
    <property type="term" value="P:protein retention in ER lumen"/>
    <property type="evidence" value="ECO:0007669"/>
    <property type="project" value="InterPro"/>
</dbReference>
<keyword evidence="5" id="KW-0256">Endoplasmic reticulum</keyword>
<evidence type="ECO:0000256" key="1">
    <source>
        <dbReference type="ARBA" id="ARBA00004477"/>
    </source>
</evidence>
<comment type="similarity">
    <text evidence="2">Belongs to the ERD2 family.</text>
</comment>
<feature type="transmembrane region" description="Helical" evidence="11">
    <location>
        <begin position="152"/>
        <end position="169"/>
    </location>
</feature>
<evidence type="ECO:0000256" key="6">
    <source>
        <dbReference type="ARBA" id="ARBA00022892"/>
    </source>
</evidence>
<protein>
    <submittedName>
        <fullName evidence="12">ER lumen protein-retaining receptor</fullName>
    </submittedName>
</protein>
<dbReference type="GO" id="GO:0015031">
    <property type="term" value="P:protein transport"/>
    <property type="evidence" value="ECO:0007669"/>
    <property type="project" value="UniProtKB-KW"/>
</dbReference>
<evidence type="ECO:0000256" key="8">
    <source>
        <dbReference type="ARBA" id="ARBA00022989"/>
    </source>
</evidence>
<evidence type="ECO:0000313" key="13">
    <source>
        <dbReference type="Proteomes" id="UP001140949"/>
    </source>
</evidence>
<dbReference type="PANTHER" id="PTHR10585">
    <property type="entry name" value="ER LUMEN PROTEIN RETAINING RECEPTOR"/>
    <property type="match status" value="1"/>
</dbReference>
<dbReference type="AlphaFoldDB" id="A0AAX6HYQ3"/>
<keyword evidence="13" id="KW-1185">Reference proteome</keyword>
<reference evidence="12" key="2">
    <citation type="submission" date="2023-04" db="EMBL/GenBank/DDBJ databases">
        <authorList>
            <person name="Bruccoleri R.E."/>
            <person name="Oakeley E.J."/>
            <person name="Faust A.-M."/>
            <person name="Dessus-Babus S."/>
            <person name="Altorfer M."/>
            <person name="Burckhardt D."/>
            <person name="Oertli M."/>
            <person name="Naumann U."/>
            <person name="Petersen F."/>
            <person name="Wong J."/>
        </authorList>
    </citation>
    <scope>NUCLEOTIDE SEQUENCE</scope>
    <source>
        <strain evidence="12">GSM-AAB239-AS_SAM_17_03QT</strain>
        <tissue evidence="12">Leaf</tissue>
    </source>
</reference>
<keyword evidence="8 11" id="KW-1133">Transmembrane helix</keyword>
<keyword evidence="3" id="KW-0813">Transport</keyword>
<evidence type="ECO:0000256" key="9">
    <source>
        <dbReference type="ARBA" id="ARBA00023136"/>
    </source>
</evidence>
<feature type="transmembrane region" description="Helical" evidence="11">
    <location>
        <begin position="98"/>
        <end position="117"/>
    </location>
</feature>
<evidence type="ECO:0000256" key="10">
    <source>
        <dbReference type="ARBA" id="ARBA00023170"/>
    </source>
</evidence>
<accession>A0AAX6HYQ3</accession>
<feature type="transmembrane region" description="Helical" evidence="11">
    <location>
        <begin position="189"/>
        <end position="207"/>
    </location>
</feature>
<keyword evidence="6" id="KW-0931">ER-Golgi transport</keyword>
<name>A0AAX6HYQ3_IRIPA</name>
<keyword evidence="10 12" id="KW-0675">Receptor</keyword>
<evidence type="ECO:0000313" key="12">
    <source>
        <dbReference type="EMBL" id="KAJ6846200.1"/>
    </source>
</evidence>
<proteinExistence type="inferred from homology"/>
<keyword evidence="9 11" id="KW-0472">Membrane</keyword>
<comment type="caution">
    <text evidence="12">The sequence shown here is derived from an EMBL/GenBank/DDBJ whole genome shotgun (WGS) entry which is preliminary data.</text>
</comment>
<keyword evidence="7" id="KW-0653">Protein transport</keyword>
<comment type="subcellular location">
    <subcellularLocation>
        <location evidence="1">Endoplasmic reticulum membrane</location>
        <topology evidence="1">Multi-pass membrane protein</topology>
    </subcellularLocation>
</comment>
<organism evidence="12 13">
    <name type="scientific">Iris pallida</name>
    <name type="common">Sweet iris</name>
    <dbReference type="NCBI Taxonomy" id="29817"/>
    <lineage>
        <taxon>Eukaryota</taxon>
        <taxon>Viridiplantae</taxon>
        <taxon>Streptophyta</taxon>
        <taxon>Embryophyta</taxon>
        <taxon>Tracheophyta</taxon>
        <taxon>Spermatophyta</taxon>
        <taxon>Magnoliopsida</taxon>
        <taxon>Liliopsida</taxon>
        <taxon>Asparagales</taxon>
        <taxon>Iridaceae</taxon>
        <taxon>Iridoideae</taxon>
        <taxon>Irideae</taxon>
        <taxon>Iris</taxon>
    </lineage>
</organism>
<gene>
    <name evidence="12" type="ORF">M6B38_279155</name>
</gene>
<dbReference type="GO" id="GO:0005789">
    <property type="term" value="C:endoplasmic reticulum membrane"/>
    <property type="evidence" value="ECO:0007669"/>
    <property type="project" value="UniProtKB-SubCell"/>
</dbReference>
<evidence type="ECO:0000256" key="5">
    <source>
        <dbReference type="ARBA" id="ARBA00022824"/>
    </source>
</evidence>
<evidence type="ECO:0000256" key="3">
    <source>
        <dbReference type="ARBA" id="ARBA00022448"/>
    </source>
</evidence>
<dbReference type="PROSITE" id="PS00951">
    <property type="entry name" value="ER_LUMEN_RECEPTOR_1"/>
    <property type="match status" value="1"/>
</dbReference>
<evidence type="ECO:0000256" key="4">
    <source>
        <dbReference type="ARBA" id="ARBA00022692"/>
    </source>
</evidence>
<feature type="transmembrane region" description="Helical" evidence="11">
    <location>
        <begin position="52"/>
        <end position="77"/>
    </location>
</feature>
<reference evidence="12" key="1">
    <citation type="journal article" date="2023" name="GigaByte">
        <title>Genome assembly of the bearded iris, Iris pallida Lam.</title>
        <authorList>
            <person name="Bruccoleri R.E."/>
            <person name="Oakeley E.J."/>
            <person name="Faust A.M.E."/>
            <person name="Altorfer M."/>
            <person name="Dessus-Babus S."/>
            <person name="Burckhardt D."/>
            <person name="Oertli M."/>
            <person name="Naumann U."/>
            <person name="Petersen F."/>
            <person name="Wong J."/>
        </authorList>
    </citation>
    <scope>NUCLEOTIDE SEQUENCE</scope>
    <source>
        <strain evidence="12">GSM-AAB239-AS_SAM_17_03QT</strain>
    </source>
</reference>
<dbReference type="PRINTS" id="PR00660">
    <property type="entry name" value="ERLUMENR"/>
</dbReference>
<keyword evidence="4 11" id="KW-0812">Transmembrane</keyword>